<dbReference type="InterPro" id="IPR050922">
    <property type="entry name" value="LytR/CpsA/Psr_CW_biosynth"/>
</dbReference>
<feature type="compositionally biased region" description="Basic and acidic residues" evidence="2">
    <location>
        <begin position="1"/>
        <end position="33"/>
    </location>
</feature>
<evidence type="ECO:0000256" key="2">
    <source>
        <dbReference type="SAM" id="MobiDB-lite"/>
    </source>
</evidence>
<feature type="region of interest" description="Disordered" evidence="2">
    <location>
        <begin position="1"/>
        <end position="47"/>
    </location>
</feature>
<feature type="compositionally biased region" description="Pro residues" evidence="2">
    <location>
        <begin position="161"/>
        <end position="171"/>
    </location>
</feature>
<dbReference type="InterPro" id="IPR004474">
    <property type="entry name" value="LytR_CpsA_psr"/>
</dbReference>
<sequence>MNNRSFSEEEMRQREKEERSRLRKQEQAYREAQRGVYSRIYQEQDAMPEDYRAAFWEDPRDRLYDQDRRAAQKGDDWAAERRQIQEELWDDPWPKSRGDRRSEPPVDPPRRPSRPAPPPQDREPASDEWQPLPELRPGGQKAPQRKRKSPPPAGGTGGRGGPPPRGAGGPPPRKRRRRKILVTVLLVLLALLAIGFVIHQIYVRPPDIPTHENQEAGTDPGSLGVGRREDVYTFLLVGRDDGQGGGGNTDTMMVGCYDVKNGTVDVLSIYRDTMVDVPGEIPKINSVYNRQGIEGVQKQIKNLIGYTPDYYFVVELDAVAELVDAIGGVDYEVPYNMDYDDPTQDLHIHYKKGMQHLNGEDAVKVLRWRKNNSGESLSVGDVGRVEVQHSFLRALAKEMVSLGTLTKIGEIVDIVDRNLESNLDYGEMIWFGERALGLKEGSIRFHNLPGDYTGTMWSPTYQNYQSYVFVNSSALRDLINQYMNPYLEDITPDMQHVVQDTTVNNLPVESDTTAQTGQAAGDAAQGQTTD</sequence>
<feature type="compositionally biased region" description="Basic and acidic residues" evidence="2">
    <location>
        <begin position="92"/>
        <end position="110"/>
    </location>
</feature>
<dbReference type="Gene3D" id="3.40.630.190">
    <property type="entry name" value="LCP protein"/>
    <property type="match status" value="1"/>
</dbReference>
<dbReference type="RefSeq" id="WP_117142475.1">
    <property type="nucleotide sequence ID" value="NZ_CAKXKJ010000001.1"/>
</dbReference>
<dbReference type="Pfam" id="PF03816">
    <property type="entry name" value="LytR_cpsA_psr"/>
    <property type="match status" value="1"/>
</dbReference>
<keyword evidence="3" id="KW-1133">Transmembrane helix</keyword>
<dbReference type="PANTHER" id="PTHR33392">
    <property type="entry name" value="POLYISOPRENYL-TEICHOIC ACID--PEPTIDOGLYCAN TEICHOIC ACID TRANSFERASE TAGU"/>
    <property type="match status" value="1"/>
</dbReference>
<protein>
    <submittedName>
        <fullName evidence="5">Transcriptional regulator</fullName>
    </submittedName>
</protein>
<feature type="transmembrane region" description="Helical" evidence="3">
    <location>
        <begin position="180"/>
        <end position="202"/>
    </location>
</feature>
<dbReference type="EMBL" id="QQRQ01000015">
    <property type="protein sequence ID" value="RFT06199.1"/>
    <property type="molecule type" value="Genomic_DNA"/>
</dbReference>
<accession>A0A3E2B2F9</accession>
<feature type="domain" description="Cell envelope-related transcriptional attenuator" evidence="4">
    <location>
        <begin position="248"/>
        <end position="400"/>
    </location>
</feature>
<comment type="caution">
    <text evidence="5">The sequence shown here is derived from an EMBL/GenBank/DDBJ whole genome shotgun (WGS) entry which is preliminary data.</text>
</comment>
<evidence type="ECO:0000313" key="5">
    <source>
        <dbReference type="EMBL" id="RFT06199.1"/>
    </source>
</evidence>
<evidence type="ECO:0000259" key="4">
    <source>
        <dbReference type="Pfam" id="PF03816"/>
    </source>
</evidence>
<feature type="region of interest" description="Disordered" evidence="2">
    <location>
        <begin position="66"/>
        <end position="175"/>
    </location>
</feature>
<dbReference type="OrthoDB" id="9782542at2"/>
<keyword evidence="3" id="KW-0472">Membrane</keyword>
<keyword evidence="3" id="KW-0812">Transmembrane</keyword>
<dbReference type="AlphaFoldDB" id="A0A3E2B2F9"/>
<reference evidence="5 6" key="1">
    <citation type="submission" date="2018-07" db="EMBL/GenBank/DDBJ databases">
        <title>GABA Modulating Bacteria of the Human Gut Microbiota.</title>
        <authorList>
            <person name="Strandwitz P."/>
            <person name="Kim K.H."/>
            <person name="Terekhova D."/>
            <person name="Liu J.K."/>
            <person name="Sharma A."/>
            <person name="Levering J."/>
            <person name="Mcdonald D."/>
            <person name="Dietrich D."/>
            <person name="Ramadhar T.R."/>
            <person name="Lekbua A."/>
            <person name="Mroue N."/>
            <person name="Liston C."/>
            <person name="Stewart E.J."/>
            <person name="Dubin M.J."/>
            <person name="Zengler K."/>
            <person name="Knight R."/>
            <person name="Gilbert J.A."/>
            <person name="Clardy J."/>
            <person name="Lewis K."/>
        </authorList>
    </citation>
    <scope>NUCLEOTIDE SEQUENCE [LARGE SCALE GENOMIC DNA]</scope>
    <source>
        <strain evidence="5 6">KLE1738</strain>
    </source>
</reference>
<evidence type="ECO:0000313" key="6">
    <source>
        <dbReference type="Proteomes" id="UP000260649"/>
    </source>
</evidence>
<dbReference type="PANTHER" id="PTHR33392:SF6">
    <property type="entry name" value="POLYISOPRENYL-TEICHOIC ACID--PEPTIDOGLYCAN TEICHOIC ACID TRANSFERASE TAGU"/>
    <property type="match status" value="1"/>
</dbReference>
<feature type="compositionally biased region" description="Basic and acidic residues" evidence="2">
    <location>
        <begin position="66"/>
        <end position="85"/>
    </location>
</feature>
<evidence type="ECO:0000256" key="1">
    <source>
        <dbReference type="ARBA" id="ARBA00006068"/>
    </source>
</evidence>
<keyword evidence="6" id="KW-1185">Reference proteome</keyword>
<evidence type="ECO:0000256" key="3">
    <source>
        <dbReference type="SAM" id="Phobius"/>
    </source>
</evidence>
<organism evidence="5 6">
    <name type="scientific">Evtepia gabavorous</name>
    <dbReference type="NCBI Taxonomy" id="2211183"/>
    <lineage>
        <taxon>Bacteria</taxon>
        <taxon>Bacillati</taxon>
        <taxon>Bacillota</taxon>
        <taxon>Clostridia</taxon>
        <taxon>Eubacteriales</taxon>
        <taxon>Evtepia</taxon>
    </lineage>
</organism>
<dbReference type="GeneID" id="97995831"/>
<gene>
    <name evidence="5" type="ORF">DV520_08805</name>
</gene>
<comment type="similarity">
    <text evidence="1">Belongs to the LytR/CpsA/Psr (LCP) family.</text>
</comment>
<dbReference type="Proteomes" id="UP000260649">
    <property type="component" value="Unassembled WGS sequence"/>
</dbReference>
<dbReference type="NCBIfam" id="TIGR00350">
    <property type="entry name" value="lytR_cpsA_psr"/>
    <property type="match status" value="1"/>
</dbReference>
<proteinExistence type="inferred from homology"/>
<name>A0A3E2B2F9_9FIRM</name>